<organism evidence="3 4">
    <name type="scientific">Musa troglodytarum</name>
    <name type="common">fe'i banana</name>
    <dbReference type="NCBI Taxonomy" id="320322"/>
    <lineage>
        <taxon>Eukaryota</taxon>
        <taxon>Viridiplantae</taxon>
        <taxon>Streptophyta</taxon>
        <taxon>Embryophyta</taxon>
        <taxon>Tracheophyta</taxon>
        <taxon>Spermatophyta</taxon>
        <taxon>Magnoliopsida</taxon>
        <taxon>Liliopsida</taxon>
        <taxon>Zingiberales</taxon>
        <taxon>Musaceae</taxon>
        <taxon>Musa</taxon>
    </lineage>
</organism>
<keyword evidence="4" id="KW-1185">Reference proteome</keyword>
<evidence type="ECO:0000313" key="4">
    <source>
        <dbReference type="Proteomes" id="UP001055439"/>
    </source>
</evidence>
<gene>
    <name evidence="3" type="ORF">MUK42_30949</name>
</gene>
<accession>A0A9E7FMM4</accession>
<feature type="signal peptide" evidence="2">
    <location>
        <begin position="1"/>
        <end position="34"/>
    </location>
</feature>
<feature type="compositionally biased region" description="Basic and acidic residues" evidence="1">
    <location>
        <begin position="149"/>
        <end position="160"/>
    </location>
</feature>
<evidence type="ECO:0000256" key="1">
    <source>
        <dbReference type="SAM" id="MobiDB-lite"/>
    </source>
</evidence>
<proteinExistence type="predicted"/>
<dbReference type="Proteomes" id="UP001055439">
    <property type="component" value="Chromosome 4"/>
</dbReference>
<reference evidence="3" key="1">
    <citation type="submission" date="2022-05" db="EMBL/GenBank/DDBJ databases">
        <title>The Musa troglodytarum L. genome provides insights into the mechanism of non-climacteric behaviour and enrichment of carotenoids.</title>
        <authorList>
            <person name="Wang J."/>
        </authorList>
    </citation>
    <scope>NUCLEOTIDE SEQUENCE</scope>
    <source>
        <tissue evidence="3">Leaf</tissue>
    </source>
</reference>
<sequence>MCASPHLPPYIVCIILHCSSSFLVLFLEVPSVPASPSPFPFPSGDTYRQGYGPSYYRSRRCIWTSSAHQRCCRRKPLCRKRLLTASLQLDAMSAGLCCSDMERTISSVTPCTRTCWTRIRSSTQWGGSPPCPCGRKEGPTAPQALPESRVPEADDESRIL</sequence>
<dbReference type="EMBL" id="CP097506">
    <property type="protein sequence ID" value="URD98615.1"/>
    <property type="molecule type" value="Genomic_DNA"/>
</dbReference>
<keyword evidence="2" id="KW-0732">Signal</keyword>
<name>A0A9E7FMM4_9LILI</name>
<evidence type="ECO:0008006" key="5">
    <source>
        <dbReference type="Google" id="ProtNLM"/>
    </source>
</evidence>
<evidence type="ECO:0000313" key="3">
    <source>
        <dbReference type="EMBL" id="URD98615.1"/>
    </source>
</evidence>
<feature type="region of interest" description="Disordered" evidence="1">
    <location>
        <begin position="122"/>
        <end position="160"/>
    </location>
</feature>
<protein>
    <recommendedName>
        <fullName evidence="5">Secreted protein</fullName>
    </recommendedName>
</protein>
<evidence type="ECO:0000256" key="2">
    <source>
        <dbReference type="SAM" id="SignalP"/>
    </source>
</evidence>
<dbReference type="AlphaFoldDB" id="A0A9E7FMM4"/>
<feature type="chain" id="PRO_5039052841" description="Secreted protein" evidence="2">
    <location>
        <begin position="35"/>
        <end position="160"/>
    </location>
</feature>